<sequence length="378" mass="40755">METERQEEERLALEDQKERDRLALMEEQRPEVADSQPYGSRLHGQSDTYLLPECPDVTPVCTEAEIVEHQVPWDAAVTPVETHPVWDGSGNRPVCLDDRAHASVEGSESGDEYPDGFPSAKRKAGWSMKHSVLVVVALVVLAVTGIVLKNMLFSDPVAPVGSMQLEFDIPAYSLTLAIPAVESAGAYSATIYWGDNSNTEVTGYDSSGLTHTYSSAGTYSVFIAGVFPGIRFPDSDAGVKLTRVLSLGETGLTTLLGAFWGCTALTSVAGVAGLETVTDMTGIFGGCTALTTLDLSGWDTSSVTSMGMMFDGCTALTTVVLSGWDTSSVTNMSYVFYRHCSHHPRPLRVGHLKCHYHVLHVLSVQRSYLPGPLRVGDL</sequence>
<dbReference type="Pfam" id="PF03382">
    <property type="entry name" value="DUF285"/>
    <property type="match status" value="1"/>
</dbReference>
<dbReference type="SUPFAM" id="SSF52058">
    <property type="entry name" value="L domain-like"/>
    <property type="match status" value="1"/>
</dbReference>
<dbReference type="Gene3D" id="3.80.10.10">
    <property type="entry name" value="Ribonuclease Inhibitor"/>
    <property type="match status" value="1"/>
</dbReference>
<dbReference type="OrthoDB" id="198852at2759"/>
<keyword evidence="2" id="KW-1133">Transmembrane helix</keyword>
<dbReference type="Proteomes" id="UP000265618">
    <property type="component" value="Unassembled WGS sequence"/>
</dbReference>
<comment type="caution">
    <text evidence="3">The sequence shown here is derived from an EMBL/GenBank/DDBJ whole genome shotgun (WGS) entry which is preliminary data.</text>
</comment>
<feature type="transmembrane region" description="Helical" evidence="2">
    <location>
        <begin position="131"/>
        <end position="153"/>
    </location>
</feature>
<dbReference type="InterPro" id="IPR032675">
    <property type="entry name" value="LRR_dom_sf"/>
</dbReference>
<keyword evidence="2" id="KW-0472">Membrane</keyword>
<accession>A0A9K3D0H8</accession>
<evidence type="ECO:0000313" key="4">
    <source>
        <dbReference type="Proteomes" id="UP000265618"/>
    </source>
</evidence>
<dbReference type="InterPro" id="IPR011889">
    <property type="entry name" value="Liste_lipo_26"/>
</dbReference>
<evidence type="ECO:0000313" key="3">
    <source>
        <dbReference type="EMBL" id="GIQ86838.1"/>
    </source>
</evidence>
<dbReference type="AlphaFoldDB" id="A0A9K3D0H8"/>
<feature type="region of interest" description="Disordered" evidence="1">
    <location>
        <begin position="26"/>
        <end position="46"/>
    </location>
</feature>
<proteinExistence type="predicted"/>
<keyword evidence="4" id="KW-1185">Reference proteome</keyword>
<evidence type="ECO:0000256" key="2">
    <source>
        <dbReference type="SAM" id="Phobius"/>
    </source>
</evidence>
<name>A0A9K3D0H8_9EUKA</name>
<keyword evidence="2" id="KW-0812">Transmembrane</keyword>
<evidence type="ECO:0008006" key="5">
    <source>
        <dbReference type="Google" id="ProtNLM"/>
    </source>
</evidence>
<dbReference type="EMBL" id="BDIP01002793">
    <property type="protein sequence ID" value="GIQ86838.1"/>
    <property type="molecule type" value="Genomic_DNA"/>
</dbReference>
<protein>
    <recommendedName>
        <fullName evidence="5">PKD domain-containing protein</fullName>
    </recommendedName>
</protein>
<dbReference type="NCBIfam" id="TIGR02167">
    <property type="entry name" value="Liste_lipo_26"/>
    <property type="match status" value="2"/>
</dbReference>
<evidence type="ECO:0000256" key="1">
    <source>
        <dbReference type="SAM" id="MobiDB-lite"/>
    </source>
</evidence>
<organism evidence="3 4">
    <name type="scientific">Kipferlia bialata</name>
    <dbReference type="NCBI Taxonomy" id="797122"/>
    <lineage>
        <taxon>Eukaryota</taxon>
        <taxon>Metamonada</taxon>
        <taxon>Carpediemonas-like organisms</taxon>
        <taxon>Kipferlia</taxon>
    </lineage>
</organism>
<reference evidence="3 4" key="1">
    <citation type="journal article" date="2018" name="PLoS ONE">
        <title>The draft genome of Kipferlia bialata reveals reductive genome evolution in fornicate parasites.</title>
        <authorList>
            <person name="Tanifuji G."/>
            <person name="Takabayashi S."/>
            <person name="Kume K."/>
            <person name="Takagi M."/>
            <person name="Nakayama T."/>
            <person name="Kamikawa R."/>
            <person name="Inagaki Y."/>
            <person name="Hashimoto T."/>
        </authorList>
    </citation>
    <scope>NUCLEOTIDE SEQUENCE [LARGE SCALE GENOMIC DNA]</scope>
    <source>
        <strain evidence="3">NY0173</strain>
    </source>
</reference>
<dbReference type="InterPro" id="IPR005046">
    <property type="entry name" value="DUF285"/>
</dbReference>
<gene>
    <name evidence="3" type="ORF">KIPB_008765</name>
</gene>